<feature type="domain" description="ATPase AAA-type core" evidence="5">
    <location>
        <begin position="10"/>
        <end position="110"/>
    </location>
</feature>
<accession>A0A0L0MZK4</accession>
<reference evidence="7 8" key="1">
    <citation type="journal article" date="2015" name="BMC Genomics">
        <title>The genome of the truffle-parasite Tolypocladium ophioglossoides and the evolution of antifungal peptaibiotics.</title>
        <authorList>
            <person name="Quandt C.A."/>
            <person name="Bushley K.E."/>
            <person name="Spatafora J.W."/>
        </authorList>
    </citation>
    <scope>NUCLEOTIDE SEQUENCE [LARGE SCALE GENOMIC DNA]</scope>
    <source>
        <strain evidence="7 8">CBS 100239</strain>
    </source>
</reference>
<dbReference type="Pfam" id="PF25426">
    <property type="entry name" value="AAA_lid_BCS1"/>
    <property type="match status" value="1"/>
</dbReference>
<keyword evidence="8" id="KW-1185">Reference proteome</keyword>
<dbReference type="PANTHER" id="PTHR23070">
    <property type="entry name" value="BCS1 AAA-TYPE ATPASE"/>
    <property type="match status" value="1"/>
</dbReference>
<evidence type="ECO:0000313" key="7">
    <source>
        <dbReference type="EMBL" id="KND86935.1"/>
    </source>
</evidence>
<dbReference type="SUPFAM" id="SSF52540">
    <property type="entry name" value="P-loop containing nucleoside triphosphate hydrolases"/>
    <property type="match status" value="1"/>
</dbReference>
<feature type="domain" description="Mitochondrial chaperone BCS1-like ATPase lid" evidence="6">
    <location>
        <begin position="117"/>
        <end position="185"/>
    </location>
</feature>
<dbReference type="InterPro" id="IPR027417">
    <property type="entry name" value="P-loop_NTPase"/>
</dbReference>
<keyword evidence="2 3" id="KW-0067">ATP-binding</keyword>
<dbReference type="InterPro" id="IPR003959">
    <property type="entry name" value="ATPase_AAA_core"/>
</dbReference>
<evidence type="ECO:0000259" key="5">
    <source>
        <dbReference type="Pfam" id="PF00004"/>
    </source>
</evidence>
<dbReference type="PROSITE" id="PS00674">
    <property type="entry name" value="AAA"/>
    <property type="match status" value="1"/>
</dbReference>
<dbReference type="STRING" id="1163406.A0A0L0MZK4"/>
<protein>
    <submittedName>
        <fullName evidence="7">Putative mitochondrial chaperone BCS1-B</fullName>
    </submittedName>
</protein>
<proteinExistence type="inferred from homology"/>
<evidence type="ECO:0000256" key="3">
    <source>
        <dbReference type="RuleBase" id="RU003651"/>
    </source>
</evidence>
<comment type="caution">
    <text evidence="7">The sequence shown here is derived from an EMBL/GenBank/DDBJ whole genome shotgun (WGS) entry which is preliminary data.</text>
</comment>
<dbReference type="InterPro" id="IPR057495">
    <property type="entry name" value="AAA_lid_BCS1"/>
</dbReference>
<dbReference type="Proteomes" id="UP000036947">
    <property type="component" value="Unassembled WGS sequence"/>
</dbReference>
<dbReference type="EMBL" id="LFRF01000045">
    <property type="protein sequence ID" value="KND86935.1"/>
    <property type="molecule type" value="Genomic_DNA"/>
</dbReference>
<name>A0A0L0MZK4_TOLOC</name>
<dbReference type="GO" id="GO:0016887">
    <property type="term" value="F:ATP hydrolysis activity"/>
    <property type="evidence" value="ECO:0007669"/>
    <property type="project" value="InterPro"/>
</dbReference>
<feature type="region of interest" description="Disordered" evidence="4">
    <location>
        <begin position="40"/>
        <end position="60"/>
    </location>
</feature>
<evidence type="ECO:0000313" key="8">
    <source>
        <dbReference type="Proteomes" id="UP000036947"/>
    </source>
</evidence>
<comment type="similarity">
    <text evidence="3">Belongs to the AAA ATPase family.</text>
</comment>
<evidence type="ECO:0000256" key="2">
    <source>
        <dbReference type="ARBA" id="ARBA00022840"/>
    </source>
</evidence>
<dbReference type="AlphaFoldDB" id="A0A0L0MZK4"/>
<dbReference type="InterPro" id="IPR003960">
    <property type="entry name" value="ATPase_AAA_CS"/>
</dbReference>
<keyword evidence="1 3" id="KW-0547">Nucleotide-binding</keyword>
<sequence length="192" mass="21276">MDIYVVSIPGANDQMLKNLFSELPDRCVVLLEDIDAAGSVCSRGSSSEDSESDTDTRPQTKEVTLSGLLNVLDGVASQEDRVLVMTTNHPKKLDQALTRPGRIDKEVEFRLADRGMAREIYCFMFGQPGKKPAQVSQHGGCDGEVERRVDEFAAKVPESKFSPAEIMSYLLLYRNRTAATIENCDKWANSLL</sequence>
<evidence type="ECO:0000259" key="6">
    <source>
        <dbReference type="Pfam" id="PF25426"/>
    </source>
</evidence>
<dbReference type="OrthoDB" id="10251412at2759"/>
<dbReference type="Pfam" id="PF00004">
    <property type="entry name" value="AAA"/>
    <property type="match status" value="1"/>
</dbReference>
<evidence type="ECO:0000256" key="1">
    <source>
        <dbReference type="ARBA" id="ARBA00022741"/>
    </source>
</evidence>
<gene>
    <name evidence="7" type="ORF">TOPH_08394</name>
</gene>
<organism evidence="7 8">
    <name type="scientific">Tolypocladium ophioglossoides (strain CBS 100239)</name>
    <name type="common">Snaketongue truffleclub</name>
    <name type="synonym">Elaphocordyceps ophioglossoides</name>
    <dbReference type="NCBI Taxonomy" id="1163406"/>
    <lineage>
        <taxon>Eukaryota</taxon>
        <taxon>Fungi</taxon>
        <taxon>Dikarya</taxon>
        <taxon>Ascomycota</taxon>
        <taxon>Pezizomycotina</taxon>
        <taxon>Sordariomycetes</taxon>
        <taxon>Hypocreomycetidae</taxon>
        <taxon>Hypocreales</taxon>
        <taxon>Ophiocordycipitaceae</taxon>
        <taxon>Tolypocladium</taxon>
    </lineage>
</organism>
<dbReference type="InterPro" id="IPR050747">
    <property type="entry name" value="Mitochondrial_chaperone_BCS1"/>
</dbReference>
<dbReference type="Gene3D" id="3.40.50.300">
    <property type="entry name" value="P-loop containing nucleotide triphosphate hydrolases"/>
    <property type="match status" value="1"/>
</dbReference>
<dbReference type="GO" id="GO:0005524">
    <property type="term" value="F:ATP binding"/>
    <property type="evidence" value="ECO:0007669"/>
    <property type="project" value="UniProtKB-KW"/>
</dbReference>
<evidence type="ECO:0000256" key="4">
    <source>
        <dbReference type="SAM" id="MobiDB-lite"/>
    </source>
</evidence>